<feature type="compositionally biased region" description="Low complexity" evidence="1">
    <location>
        <begin position="200"/>
        <end position="210"/>
    </location>
</feature>
<name>A0ABP0CTL8_9PEZI</name>
<evidence type="ECO:0000313" key="2">
    <source>
        <dbReference type="EMBL" id="CAK7235477.1"/>
    </source>
</evidence>
<dbReference type="EMBL" id="CAWUHB010000099">
    <property type="protein sequence ID" value="CAK7235477.1"/>
    <property type="molecule type" value="Genomic_DNA"/>
</dbReference>
<comment type="caution">
    <text evidence="2">The sequence shown here is derived from an EMBL/GenBank/DDBJ whole genome shotgun (WGS) entry which is preliminary data.</text>
</comment>
<accession>A0ABP0CTL8</accession>
<evidence type="ECO:0000256" key="1">
    <source>
        <dbReference type="SAM" id="MobiDB-lite"/>
    </source>
</evidence>
<keyword evidence="3" id="KW-1185">Reference proteome</keyword>
<feature type="region of interest" description="Disordered" evidence="1">
    <location>
        <begin position="611"/>
        <end position="667"/>
    </location>
</feature>
<feature type="compositionally biased region" description="Basic and acidic residues" evidence="1">
    <location>
        <begin position="335"/>
        <end position="358"/>
    </location>
</feature>
<proteinExistence type="predicted"/>
<dbReference type="Proteomes" id="UP001642405">
    <property type="component" value="Unassembled WGS sequence"/>
</dbReference>
<feature type="compositionally biased region" description="Basic and acidic residues" evidence="1">
    <location>
        <begin position="293"/>
        <end position="327"/>
    </location>
</feature>
<protein>
    <submittedName>
        <fullName evidence="2">Uncharacterized protein</fullName>
    </submittedName>
</protein>
<feature type="region of interest" description="Disordered" evidence="1">
    <location>
        <begin position="534"/>
        <end position="554"/>
    </location>
</feature>
<feature type="region of interest" description="Disordered" evidence="1">
    <location>
        <begin position="473"/>
        <end position="501"/>
    </location>
</feature>
<gene>
    <name evidence="2" type="ORF">SCUCBS95973_009283</name>
</gene>
<organism evidence="2 3">
    <name type="scientific">Sporothrix curviconia</name>
    <dbReference type="NCBI Taxonomy" id="1260050"/>
    <lineage>
        <taxon>Eukaryota</taxon>
        <taxon>Fungi</taxon>
        <taxon>Dikarya</taxon>
        <taxon>Ascomycota</taxon>
        <taxon>Pezizomycotina</taxon>
        <taxon>Sordariomycetes</taxon>
        <taxon>Sordariomycetidae</taxon>
        <taxon>Ophiostomatales</taxon>
        <taxon>Ophiostomataceae</taxon>
        <taxon>Sporothrix</taxon>
    </lineage>
</organism>
<reference evidence="2 3" key="1">
    <citation type="submission" date="2024-01" db="EMBL/GenBank/DDBJ databases">
        <authorList>
            <person name="Allen C."/>
            <person name="Tagirdzhanova G."/>
        </authorList>
    </citation>
    <scope>NUCLEOTIDE SEQUENCE [LARGE SCALE GENOMIC DNA]</scope>
</reference>
<feature type="compositionally biased region" description="Polar residues" evidence="1">
    <location>
        <begin position="115"/>
        <end position="137"/>
    </location>
</feature>
<feature type="compositionally biased region" description="Low complexity" evidence="1">
    <location>
        <begin position="138"/>
        <end position="153"/>
    </location>
</feature>
<sequence>MPERVEKPMQQSQQELKQRVPSRGEVPSAPQEQLVLPRADIPDKDGDTSADYLNFVSKPYSPPSLDLTTPTSGGGIFTSIKTRIGRRSSTSSGSTSNTNTGRSFKERAMGAMHLHSSQPMAPTAALATTSQPPSRMHSQNSSQTAASSAMSSTKNETASSVPISHNLQILHRDTRHLPKAARVLGEVNQETMSQGPAAPSRPSEGSSTSSYHNDSSVPPSPASTPDTSRPQSAKGLSATIEEIKIGSPRMFLPGQEDVSKPETQNAKAARPRPPANQNAVEETMPPRPFSRTESVRDASVDRPHSKGRLLDDLERPGSRGRILENVERPGSSGRVLEEPRPIHATEPSTKDIAVDHSTESSSSSSPDLAEGLGILDEAWSQSTVTPDNDAQSFVTTLTNQKSGTSLKSQFGSLKDAALLAEAQGALGVHPALINHDIETPAPPAYHSTLQEVDEADFADSGVVAEKTYLRSNNNLRKKENRTSQHAKHMSVVSEEPQADDRLFQRASSPVFGGNDPRKTSTDVSFLPALRHEAFVPPRSKARKSAPPPPRSYHVEVQQVPQDDEILAHHPDQAHSSSGRSSPSAMYLQEARRSAPLVSSPLSNVIRSAKANMSTPSLARPGLKTSTSFSGAGGHLPLPPPPPSSSSAPYSSSPAQQPTSAPTSPPPRIAARESEQLAKAISSAHAKPLAKMLVECCHCKFFHDMPSRVYECMAQPDAVVTDRDLGVSGAITTMVKCPWCSHNMSTQCCAGYAAMVYLKERMH</sequence>
<feature type="compositionally biased region" description="Low complexity" evidence="1">
    <location>
        <begin position="644"/>
        <end position="661"/>
    </location>
</feature>
<feature type="compositionally biased region" description="Polar residues" evidence="1">
    <location>
        <begin position="211"/>
        <end position="231"/>
    </location>
</feature>
<feature type="region of interest" description="Disordered" evidence="1">
    <location>
        <begin position="506"/>
        <end position="525"/>
    </location>
</feature>
<feature type="region of interest" description="Disordered" evidence="1">
    <location>
        <begin position="570"/>
        <end position="592"/>
    </location>
</feature>
<feature type="compositionally biased region" description="Polar residues" evidence="1">
    <location>
        <begin position="154"/>
        <end position="167"/>
    </location>
</feature>
<feature type="compositionally biased region" description="Low complexity" evidence="1">
    <location>
        <begin position="78"/>
        <end position="102"/>
    </location>
</feature>
<evidence type="ECO:0000313" key="3">
    <source>
        <dbReference type="Proteomes" id="UP001642405"/>
    </source>
</evidence>
<feature type="region of interest" description="Disordered" evidence="1">
    <location>
        <begin position="1"/>
        <end position="369"/>
    </location>
</feature>